<organism evidence="3 4">
    <name type="scientific">Ficus carica</name>
    <name type="common">Common fig</name>
    <dbReference type="NCBI Taxonomy" id="3494"/>
    <lineage>
        <taxon>Eukaryota</taxon>
        <taxon>Viridiplantae</taxon>
        <taxon>Streptophyta</taxon>
        <taxon>Embryophyta</taxon>
        <taxon>Tracheophyta</taxon>
        <taxon>Spermatophyta</taxon>
        <taxon>Magnoliopsida</taxon>
        <taxon>eudicotyledons</taxon>
        <taxon>Gunneridae</taxon>
        <taxon>Pentapetalae</taxon>
        <taxon>rosids</taxon>
        <taxon>fabids</taxon>
        <taxon>Rosales</taxon>
        <taxon>Moraceae</taxon>
        <taxon>Ficeae</taxon>
        <taxon>Ficus</taxon>
    </lineage>
</organism>
<feature type="coiled-coil region" evidence="1">
    <location>
        <begin position="232"/>
        <end position="263"/>
    </location>
</feature>
<dbReference type="AlphaFoldDB" id="A0AA88J1X7"/>
<gene>
    <name evidence="3" type="ORF">TIFTF001_029770</name>
</gene>
<name>A0AA88J1X7_FICCA</name>
<evidence type="ECO:0000313" key="3">
    <source>
        <dbReference type="EMBL" id="GMN60679.1"/>
    </source>
</evidence>
<evidence type="ECO:0000256" key="1">
    <source>
        <dbReference type="SAM" id="Coils"/>
    </source>
</evidence>
<sequence length="342" mass="39116">MASKLPCVVPTCHDGGFGPWFELDWIGRPNHSMAACHVVLAERKLTTYVYAVDKYGNVLRKVGRYRRSRFAHKPDLSSTQKKELASTKHDQTKSHKSSTPNPPEQPSNKCLHYYKMRVDRNDDLLPDSRFAPAEPKEWISRSFACKSLDDTETTTDKAVCSFNGIIIDMRIKLRVCKGKINYYTGLLDRDQEINFLKSELRSLCLSSVVDLPASHIVSILRSKVKSLKFSLNEATEAKKQVLIDQEKSLEEKYEAKLNTFKANVKESNKIESCKGSSWVSCWLSALQMIGCSLALKTTSNSARWTLRLIPIRSLFYLTWRKKMKKMRKTIIMIKVIVTTHLT</sequence>
<feature type="region of interest" description="Disordered" evidence="2">
    <location>
        <begin position="70"/>
        <end position="108"/>
    </location>
</feature>
<dbReference type="EMBL" id="BTGU01000101">
    <property type="protein sequence ID" value="GMN60679.1"/>
    <property type="molecule type" value="Genomic_DNA"/>
</dbReference>
<proteinExistence type="predicted"/>
<feature type="compositionally biased region" description="Basic and acidic residues" evidence="2">
    <location>
        <begin position="72"/>
        <end position="93"/>
    </location>
</feature>
<reference evidence="3" key="1">
    <citation type="submission" date="2023-07" db="EMBL/GenBank/DDBJ databases">
        <title>draft genome sequence of fig (Ficus carica).</title>
        <authorList>
            <person name="Takahashi T."/>
            <person name="Nishimura K."/>
        </authorList>
    </citation>
    <scope>NUCLEOTIDE SEQUENCE</scope>
</reference>
<keyword evidence="4" id="KW-1185">Reference proteome</keyword>
<comment type="caution">
    <text evidence="3">The sequence shown here is derived from an EMBL/GenBank/DDBJ whole genome shotgun (WGS) entry which is preliminary data.</text>
</comment>
<evidence type="ECO:0000313" key="4">
    <source>
        <dbReference type="Proteomes" id="UP001187192"/>
    </source>
</evidence>
<dbReference type="Proteomes" id="UP001187192">
    <property type="component" value="Unassembled WGS sequence"/>
</dbReference>
<keyword evidence="1" id="KW-0175">Coiled coil</keyword>
<accession>A0AA88J1X7</accession>
<protein>
    <submittedName>
        <fullName evidence="3">Uncharacterized protein</fullName>
    </submittedName>
</protein>
<evidence type="ECO:0000256" key="2">
    <source>
        <dbReference type="SAM" id="MobiDB-lite"/>
    </source>
</evidence>